<protein>
    <submittedName>
        <fullName evidence="1">Uncharacterized protein</fullName>
    </submittedName>
</protein>
<evidence type="ECO:0000313" key="1">
    <source>
        <dbReference type="EMBL" id="GFH44720.1"/>
    </source>
</evidence>
<evidence type="ECO:0000313" key="2">
    <source>
        <dbReference type="Proteomes" id="UP001054902"/>
    </source>
</evidence>
<dbReference type="PANTHER" id="PTHR46586:SF3">
    <property type="entry name" value="ANKYRIN REPEAT-CONTAINING PROTEIN"/>
    <property type="match status" value="1"/>
</dbReference>
<accession>A0AAD3GZF5</accession>
<proteinExistence type="predicted"/>
<dbReference type="SUPFAM" id="SSF140860">
    <property type="entry name" value="Pseudo ankyrin repeat-like"/>
    <property type="match status" value="1"/>
</dbReference>
<dbReference type="InterPro" id="IPR036770">
    <property type="entry name" value="Ankyrin_rpt-contain_sf"/>
</dbReference>
<organism evidence="1 2">
    <name type="scientific">Chaetoceros tenuissimus</name>
    <dbReference type="NCBI Taxonomy" id="426638"/>
    <lineage>
        <taxon>Eukaryota</taxon>
        <taxon>Sar</taxon>
        <taxon>Stramenopiles</taxon>
        <taxon>Ochrophyta</taxon>
        <taxon>Bacillariophyta</taxon>
        <taxon>Coscinodiscophyceae</taxon>
        <taxon>Chaetocerotophycidae</taxon>
        <taxon>Chaetocerotales</taxon>
        <taxon>Chaetocerotaceae</taxon>
        <taxon>Chaetoceros</taxon>
    </lineage>
</organism>
<comment type="caution">
    <text evidence="1">The sequence shown here is derived from an EMBL/GenBank/DDBJ whole genome shotgun (WGS) entry which is preliminary data.</text>
</comment>
<reference evidence="1 2" key="1">
    <citation type="journal article" date="2021" name="Sci. Rep.">
        <title>The genome of the diatom Chaetoceros tenuissimus carries an ancient integrated fragment of an extant virus.</title>
        <authorList>
            <person name="Hongo Y."/>
            <person name="Kimura K."/>
            <person name="Takaki Y."/>
            <person name="Yoshida Y."/>
            <person name="Baba S."/>
            <person name="Kobayashi G."/>
            <person name="Nagasaki K."/>
            <person name="Hano T."/>
            <person name="Tomaru Y."/>
        </authorList>
    </citation>
    <scope>NUCLEOTIDE SEQUENCE [LARGE SCALE GENOMIC DNA]</scope>
    <source>
        <strain evidence="1 2">NIES-3715</strain>
    </source>
</reference>
<name>A0AAD3GZF5_9STRA</name>
<dbReference type="EMBL" id="BLLK01000020">
    <property type="protein sequence ID" value="GFH44720.1"/>
    <property type="molecule type" value="Genomic_DNA"/>
</dbReference>
<dbReference type="PANTHER" id="PTHR46586">
    <property type="entry name" value="ANKYRIN REPEAT-CONTAINING PROTEIN"/>
    <property type="match status" value="1"/>
</dbReference>
<dbReference type="AlphaFoldDB" id="A0AAD3GZF5"/>
<sequence>MKNNVLDVDIILQQGRNKRTTANDVTTGSLRLATECFLNAPKTFQEEVCRRAAVGGRVDILKCAFALGVKMESAFEYQFTDDLIPQIVANGHLDVIEILHDQGMDLDHIEMVERMGERGKGKSLHWMMNKGIISDFRFENEVVNYLVRDGELDILKESYKDFDFGNEYDFGACARGGNVEVMNWLLQQYECKWTKYIFFKAASSGSIPMMELCFQHECPTSEYACQCAMENENKDVALAALKWLREHNIPWDEKVCEEAATHGNLKALKWARENGCPWDEETFHCAAQKGNMDILRYCIEHDCPVDPYIVYTCQFFDDYDPSTTLSDLKERSLKVYKLLHEHSILDLEDDGISKILAHENHLETLMWATEQGYPWHEDIFKNAISHHEFRLVEYCLQHLAPKDGTIYADAMIKMHDMDDDDAKIIRMLQMFRDYGIPWNRDVISCDIISCADRLGRSNIVSWLRCVGCPQ</sequence>
<keyword evidence="2" id="KW-1185">Reference proteome</keyword>
<dbReference type="Gene3D" id="1.25.40.20">
    <property type="entry name" value="Ankyrin repeat-containing domain"/>
    <property type="match status" value="1"/>
</dbReference>
<gene>
    <name evidence="1" type="ORF">CTEN210_01194</name>
</gene>
<dbReference type="Proteomes" id="UP001054902">
    <property type="component" value="Unassembled WGS sequence"/>
</dbReference>
<dbReference type="InterPro" id="IPR052050">
    <property type="entry name" value="SecEffector_AnkRepeat"/>
</dbReference>